<dbReference type="InterPro" id="IPR050345">
    <property type="entry name" value="Aliph_Amidase/BUP"/>
</dbReference>
<dbReference type="SUPFAM" id="SSF56317">
    <property type="entry name" value="Carbon-nitrogen hydrolase"/>
    <property type="match status" value="1"/>
</dbReference>
<evidence type="ECO:0000259" key="3">
    <source>
        <dbReference type="PROSITE" id="PS50263"/>
    </source>
</evidence>
<reference evidence="4 5" key="1">
    <citation type="submission" date="2024-10" db="EMBL/GenBank/DDBJ databases">
        <title>Isolation, draft genome sequencing and identification of Phyllobacterium sp. NSA23, isolated from leaf soil.</title>
        <authorList>
            <person name="Akita H."/>
        </authorList>
    </citation>
    <scope>NUCLEOTIDE SEQUENCE [LARGE SCALE GENOMIC DNA]</scope>
    <source>
        <strain evidence="4 5">NSA23</strain>
    </source>
</reference>
<feature type="domain" description="CN hydrolase" evidence="3">
    <location>
        <begin position="1"/>
        <end position="239"/>
    </location>
</feature>
<dbReference type="Proteomes" id="UP001628091">
    <property type="component" value="Unassembled WGS sequence"/>
</dbReference>
<dbReference type="PROSITE" id="PS50263">
    <property type="entry name" value="CN_HYDROLASE"/>
    <property type="match status" value="1"/>
</dbReference>
<comment type="caution">
    <text evidence="4">The sequence shown here is derived from an EMBL/GenBank/DDBJ whole genome shotgun (WGS) entry which is preliminary data.</text>
</comment>
<organism evidence="4 5">
    <name type="scientific">Phyllobacterium phragmitis</name>
    <dbReference type="NCBI Taxonomy" id="2670329"/>
    <lineage>
        <taxon>Bacteria</taxon>
        <taxon>Pseudomonadati</taxon>
        <taxon>Pseudomonadota</taxon>
        <taxon>Alphaproteobacteria</taxon>
        <taxon>Hyphomicrobiales</taxon>
        <taxon>Phyllobacteriaceae</taxon>
        <taxon>Phyllobacterium</taxon>
    </lineage>
</organism>
<dbReference type="InterPro" id="IPR001110">
    <property type="entry name" value="UPF0012_CS"/>
</dbReference>
<dbReference type="EMBL" id="BAAFZP010000001">
    <property type="protein sequence ID" value="GAB1580408.1"/>
    <property type="molecule type" value="Genomic_DNA"/>
</dbReference>
<sequence>MKVALFQMQVTSGNIAANLGSIAEAARKAANNGASLLVAPELALTGYGAGDIIHTLAEPSDGAQLAKLEAIAAAHGIAIVSGFAERDGAVIYNSAAYVDGKGERAIYRKSHLFGDYERALFKPAPPATCLFQHGGLKIGLLICYDVEFPENVRRLALVGVDLVIVPTALPAGPSGTFIAHKMIQVRAFENQLFVAYVNHAGKDENFTFAGLSRLAAPDGSLLVEVGDAEEQLRFADIDLAARETAMAEYSYLRDLG</sequence>
<dbReference type="Pfam" id="PF00795">
    <property type="entry name" value="CN_hydrolase"/>
    <property type="match status" value="1"/>
</dbReference>
<evidence type="ECO:0000256" key="1">
    <source>
        <dbReference type="ARBA" id="ARBA00010613"/>
    </source>
</evidence>
<keyword evidence="2 4" id="KW-0378">Hydrolase</keyword>
<dbReference type="PANTHER" id="PTHR43674">
    <property type="entry name" value="NITRILASE C965.09-RELATED"/>
    <property type="match status" value="1"/>
</dbReference>
<comment type="similarity">
    <text evidence="1">Belongs to the carbon-nitrogen hydrolase superfamily. NIT1/NIT2 family.</text>
</comment>
<dbReference type="PROSITE" id="PS01227">
    <property type="entry name" value="UPF0012"/>
    <property type="match status" value="1"/>
</dbReference>
<dbReference type="PANTHER" id="PTHR43674:SF2">
    <property type="entry name" value="BETA-UREIDOPROPIONASE"/>
    <property type="match status" value="1"/>
</dbReference>
<dbReference type="Gene3D" id="3.60.110.10">
    <property type="entry name" value="Carbon-nitrogen hydrolase"/>
    <property type="match status" value="1"/>
</dbReference>
<accession>A0ABQ0GUS7</accession>
<evidence type="ECO:0000313" key="4">
    <source>
        <dbReference type="EMBL" id="GAB1580408.1"/>
    </source>
</evidence>
<gene>
    <name evidence="4" type="ORF">PPNSA23_03510</name>
</gene>
<evidence type="ECO:0000313" key="5">
    <source>
        <dbReference type="Proteomes" id="UP001628091"/>
    </source>
</evidence>
<dbReference type="GO" id="GO:0016787">
    <property type="term" value="F:hydrolase activity"/>
    <property type="evidence" value="ECO:0007669"/>
    <property type="project" value="UniProtKB-KW"/>
</dbReference>
<dbReference type="CDD" id="cd07576">
    <property type="entry name" value="R-amidase_like"/>
    <property type="match status" value="1"/>
</dbReference>
<evidence type="ECO:0000256" key="2">
    <source>
        <dbReference type="ARBA" id="ARBA00022801"/>
    </source>
</evidence>
<proteinExistence type="inferred from homology"/>
<protein>
    <submittedName>
        <fullName evidence="4">Carbon-nitrogen hydrolase family protein</fullName>
    </submittedName>
</protein>
<dbReference type="InterPro" id="IPR044083">
    <property type="entry name" value="RamA-like"/>
</dbReference>
<keyword evidence="5" id="KW-1185">Reference proteome</keyword>
<name>A0ABQ0GUS7_9HYPH</name>
<dbReference type="InterPro" id="IPR003010">
    <property type="entry name" value="C-N_Hydrolase"/>
</dbReference>
<dbReference type="InterPro" id="IPR036526">
    <property type="entry name" value="C-N_Hydrolase_sf"/>
</dbReference>